<dbReference type="Pfam" id="PF26628">
    <property type="entry name" value="DUF8202"/>
    <property type="match status" value="1"/>
</dbReference>
<evidence type="ECO:0000259" key="2">
    <source>
        <dbReference type="Pfam" id="PF18962"/>
    </source>
</evidence>
<evidence type="ECO:0000259" key="3">
    <source>
        <dbReference type="Pfam" id="PF26628"/>
    </source>
</evidence>
<organism evidence="4 5">
    <name type="scientific">Brumimicrobium glaciale</name>
    <dbReference type="NCBI Taxonomy" id="200475"/>
    <lineage>
        <taxon>Bacteria</taxon>
        <taxon>Pseudomonadati</taxon>
        <taxon>Bacteroidota</taxon>
        <taxon>Flavobacteriia</taxon>
        <taxon>Flavobacteriales</taxon>
        <taxon>Crocinitomicaceae</taxon>
        <taxon>Brumimicrobium</taxon>
    </lineage>
</organism>
<evidence type="ECO:0000313" key="5">
    <source>
        <dbReference type="Proteomes" id="UP000293952"/>
    </source>
</evidence>
<feature type="domain" description="DUF8202" evidence="3">
    <location>
        <begin position="242"/>
        <end position="393"/>
    </location>
</feature>
<dbReference type="NCBIfam" id="TIGR04183">
    <property type="entry name" value="Por_Secre_tail"/>
    <property type="match status" value="1"/>
</dbReference>
<sequence>MPQLRLKNTTLKYVFTLLLLSIVLNYSFSQTGPGGVGKADGSSHLEFWYIANGESYSNNALVNSISDRSGNGRTLTASEGERPTFTSTTAGANNMSSLVFNLTQELESGYQGNSNENMSFGAIYSYIPDESLNILIQHGGRNTMGVSASDYYADYVGGNNQTSTIKAKTDWTYHSKTFANAGTNRLKYFVNNANTDNFTHNIEDRTSNTWIGGHGIGGGTGFSGSIGEVYKFSRVLNSAEQTIIANYLSAKYGLTLASNDLYKQDDPANGNYDHDVAGIGRVNSSNQHSDSQGTGIVRISNPSNLGDNEFLFWGHDNGTQLAIESTDVSAPILKRFERVWRASEVNTSGSAVDVGTINISFDLSDLGLVTSSDLGLLVDSDNDGFFNDEIPIFGATNVGGNIYQFTGVSALQNDLRFTLGTINPVQTPLPIALIDFSVKAFDNKEVNINWQTGSEINNDFFTIERSKNTKDWEVINITKGAGNSSTYLNYNSIDFNPFYGISYYKLKQTDFDGRSEYFEIKSVQIKGLENSQPLIYPNPFNNQITIEANAIELEEVLIYNLLGKNVTSETIKLENTETKIIIDLSQLGSGFYFRKTKTSVSKVIKQ</sequence>
<keyword evidence="5" id="KW-1185">Reference proteome</keyword>
<dbReference type="OrthoDB" id="2582440at2"/>
<accession>A0A4V1WEZ9</accession>
<dbReference type="InterPro" id="IPR058515">
    <property type="entry name" value="DUF8202"/>
</dbReference>
<dbReference type="AlphaFoldDB" id="A0A4V1WEZ9"/>
<dbReference type="Proteomes" id="UP000293952">
    <property type="component" value="Unassembled WGS sequence"/>
</dbReference>
<dbReference type="EMBL" id="SETE01000008">
    <property type="protein sequence ID" value="RYM31456.1"/>
    <property type="molecule type" value="Genomic_DNA"/>
</dbReference>
<comment type="caution">
    <text evidence="4">The sequence shown here is derived from an EMBL/GenBank/DDBJ whole genome shotgun (WGS) entry which is preliminary data.</text>
</comment>
<feature type="domain" description="Secretion system C-terminal sorting" evidence="2">
    <location>
        <begin position="535"/>
        <end position="604"/>
    </location>
</feature>
<evidence type="ECO:0000256" key="1">
    <source>
        <dbReference type="ARBA" id="ARBA00022729"/>
    </source>
</evidence>
<protein>
    <submittedName>
        <fullName evidence="4">T9SS type A sorting domain-containing protein</fullName>
    </submittedName>
</protein>
<evidence type="ECO:0000313" key="4">
    <source>
        <dbReference type="EMBL" id="RYM31456.1"/>
    </source>
</evidence>
<proteinExistence type="predicted"/>
<dbReference type="Pfam" id="PF18962">
    <property type="entry name" value="Por_Secre_tail"/>
    <property type="match status" value="1"/>
</dbReference>
<dbReference type="InterPro" id="IPR026444">
    <property type="entry name" value="Secre_tail"/>
</dbReference>
<keyword evidence="1" id="KW-0732">Signal</keyword>
<name>A0A4V1WEZ9_9FLAO</name>
<reference evidence="4 5" key="1">
    <citation type="submission" date="2019-02" db="EMBL/GenBank/DDBJ databases">
        <title>Genome sequence of the sea-ice species Brumimicrobium glaciale.</title>
        <authorList>
            <person name="Bowman J.P."/>
        </authorList>
    </citation>
    <scope>NUCLEOTIDE SEQUENCE [LARGE SCALE GENOMIC DNA]</scope>
    <source>
        <strain evidence="4 5">IC156</strain>
    </source>
</reference>
<gene>
    <name evidence="4" type="ORF">ERX46_16240</name>
</gene>